<evidence type="ECO:0000313" key="4">
    <source>
        <dbReference type="Proteomes" id="UP000764110"/>
    </source>
</evidence>
<evidence type="ECO:0000256" key="1">
    <source>
        <dbReference type="SAM" id="MobiDB-lite"/>
    </source>
</evidence>
<proteinExistence type="predicted"/>
<evidence type="ECO:0000313" key="3">
    <source>
        <dbReference type="EMBL" id="KAH0602164.1"/>
    </source>
</evidence>
<feature type="transmembrane region" description="Helical" evidence="2">
    <location>
        <begin position="1049"/>
        <end position="1069"/>
    </location>
</feature>
<feature type="transmembrane region" description="Helical" evidence="2">
    <location>
        <begin position="1089"/>
        <end position="1107"/>
    </location>
</feature>
<comment type="caution">
    <text evidence="3">The sequence shown here is derived from an EMBL/GenBank/DDBJ whole genome shotgun (WGS) entry which is preliminary data.</text>
</comment>
<keyword evidence="2" id="KW-1133">Transmembrane helix</keyword>
<feature type="transmembrane region" description="Helical" evidence="2">
    <location>
        <begin position="867"/>
        <end position="888"/>
    </location>
</feature>
<evidence type="ECO:0000256" key="2">
    <source>
        <dbReference type="SAM" id="Phobius"/>
    </source>
</evidence>
<keyword evidence="2" id="KW-0472">Membrane</keyword>
<feature type="transmembrane region" description="Helical" evidence="2">
    <location>
        <begin position="1017"/>
        <end position="1037"/>
    </location>
</feature>
<sequence>MESVHHDSEWMSQYIAAVAVPNSRRFVSVHDKDGQLMLFSLGTDSKLYVSALDPSGNRVISDLGNSLGFPSAYVAHAFDVVQDAESKLYISVAIEKSSDPSKSLLYLLQPLGAINMDFSSRDLNLESLIMDGSGSESAKVIQIFMAPAVGKNYCPVVFSFRDEIHHAEDLASASVTMSEGGYSWKKKNNVRLPVNAEKVIAVQPVVMKYGSKTIPGHAVLHVVQGKKAIVFMSIDAPHDIDVPLKEPSDPRALAAVQTPDGFSDLLAGGTGLFRFKAKELAHPGSSKVTDAGVFSSVKDLQVTTSGSGTSVWASNTNNGIGYITTDTHFGVPGPVAVQVVPDHQGGYFAPFKSTPSACEAFVFANNVGNIAMLEQGKSSQIWKPVPIVQPSLDKVIEVQSYMTQIKPISASGAPLLNHPVILRSSGETSVIVNGRGVVATNAGVAVMTDQSGLLTLTVPTDDISTPKFSVTDASSGSESAKSLAVDPSDKINQRLCKIKHKEDLDVDLGPGQGKLLDGTKLTPQEIEEVAGCIHEAMKTRRSIDRGENPYTVPLEDSRGFHAQEIIQGAEKGVKHMLWGWWHWLEKQVDKVISLIVNGMNVLVKIGKEIYQWVMETVEQVGKVLSLIFKKIMELGKKLVQWLGYLFKWGDIKDTRDSILNIVQDALEEGPVLLDSLKSKSKDFFESLKHKVSDSRPSEAEMKKLDIKANDASGSKGQSKNPAGNSMAANWAAYQFNHGGGRDASTFLSGAVISDMLSPAERELFAEVDEELKSIQGKYQEEIKSRSKQVMDDYDPRGKRSLDAKQAHDQAPTNFLTGCIDGVEKLTDMLLNLVKSIIKTFNGIITAPINVPIFSYLYKKFIRPGHDLTILDVLALVIAIPATVFAKIVTGKKPPAIPRGKFATIIKNLASGKAAPDPEFNKFAAIIGVSAATIAILISIPESLLPVSAELTDQHDQLLFVGQPRPTASLVALADLEVSQGKKKGKVTLDHFLDPCILMYTLHSVPLGDKKPGYPLRLISWVVAVFNSTINIVLHFITALTKLVVNKVRAVLDAILQAVIFALSLAASVLEIITPGWPGKNDGDSALDMASYVFILLGAWSGALERVIKGTDPPLELLVKIAKYASYAVAGIMVATKVGIHVHNGNWTDIPFMGDV</sequence>
<feature type="region of interest" description="Disordered" evidence="1">
    <location>
        <begin position="694"/>
        <end position="723"/>
    </location>
</feature>
<name>A0A9P8SDA6_9HYPO</name>
<gene>
    <name evidence="3" type="ORF">MHUMG1_01043</name>
</gene>
<feature type="transmembrane region" description="Helical" evidence="2">
    <location>
        <begin position="922"/>
        <end position="939"/>
    </location>
</feature>
<protein>
    <submittedName>
        <fullName evidence="3">Uncharacterized protein</fullName>
    </submittedName>
</protein>
<feature type="compositionally biased region" description="Basic and acidic residues" evidence="1">
    <location>
        <begin position="694"/>
        <end position="708"/>
    </location>
</feature>
<dbReference type="AlphaFoldDB" id="A0A9P8SDA6"/>
<dbReference type="EMBL" id="JACEFI010000001">
    <property type="protein sequence ID" value="KAH0602164.1"/>
    <property type="molecule type" value="Genomic_DNA"/>
</dbReference>
<keyword evidence="2" id="KW-0812">Transmembrane</keyword>
<keyword evidence="4" id="KW-1185">Reference proteome</keyword>
<feature type="compositionally biased region" description="Polar residues" evidence="1">
    <location>
        <begin position="711"/>
        <end position="723"/>
    </location>
</feature>
<accession>A0A9P8SDA6</accession>
<organism evidence="3 4">
    <name type="scientific">Metarhizium humberi</name>
    <dbReference type="NCBI Taxonomy" id="2596975"/>
    <lineage>
        <taxon>Eukaryota</taxon>
        <taxon>Fungi</taxon>
        <taxon>Dikarya</taxon>
        <taxon>Ascomycota</taxon>
        <taxon>Pezizomycotina</taxon>
        <taxon>Sordariomycetes</taxon>
        <taxon>Hypocreomycetidae</taxon>
        <taxon>Hypocreales</taxon>
        <taxon>Clavicipitaceae</taxon>
        <taxon>Metarhizium</taxon>
    </lineage>
</organism>
<reference evidence="3 4" key="1">
    <citation type="submission" date="2020-07" db="EMBL/GenBank/DDBJ databases">
        <title>Metarhizium humberi genome.</title>
        <authorList>
            <person name="Lysoe E."/>
        </authorList>
    </citation>
    <scope>NUCLEOTIDE SEQUENCE [LARGE SCALE GENOMIC DNA]</scope>
    <source>
        <strain evidence="3 4">ESALQ1638</strain>
    </source>
</reference>
<dbReference type="Proteomes" id="UP000764110">
    <property type="component" value="Unassembled WGS sequence"/>
</dbReference>